<gene>
    <name evidence="1" type="ORF">H7B67_14200</name>
</gene>
<dbReference type="AlphaFoldDB" id="A0A841SYM3"/>
<proteinExistence type="predicted"/>
<evidence type="ECO:0000313" key="1">
    <source>
        <dbReference type="EMBL" id="MBB6635268.1"/>
    </source>
</evidence>
<name>A0A841SYM3_9BACL</name>
<organism evidence="1 2">
    <name type="scientific">Cohnella thailandensis</name>
    <dbReference type="NCBI Taxonomy" id="557557"/>
    <lineage>
        <taxon>Bacteria</taxon>
        <taxon>Bacillati</taxon>
        <taxon>Bacillota</taxon>
        <taxon>Bacilli</taxon>
        <taxon>Bacillales</taxon>
        <taxon>Paenibacillaceae</taxon>
        <taxon>Cohnella</taxon>
    </lineage>
</organism>
<dbReference type="RefSeq" id="WP_185120512.1">
    <property type="nucleotide sequence ID" value="NZ_JACJVQ010000013.1"/>
</dbReference>
<dbReference type="Proteomes" id="UP000535838">
    <property type="component" value="Unassembled WGS sequence"/>
</dbReference>
<accession>A0A841SYM3</accession>
<reference evidence="1 2" key="1">
    <citation type="submission" date="2020-08" db="EMBL/GenBank/DDBJ databases">
        <title>Cohnella phylogeny.</title>
        <authorList>
            <person name="Dunlap C."/>
        </authorList>
    </citation>
    <scope>NUCLEOTIDE SEQUENCE [LARGE SCALE GENOMIC DNA]</scope>
    <source>
        <strain evidence="1 2">DSM 25241</strain>
    </source>
</reference>
<evidence type="ECO:0000313" key="2">
    <source>
        <dbReference type="Proteomes" id="UP000535838"/>
    </source>
</evidence>
<sequence length="120" mass="13973">MATISEDLLLTLERNVEEELGRRGYKQVKRQHQVQFMGHFYAVYESDDGVARLIWDGRKELLSLRIYQKRKWSMKLVKALIGRNDDEKLVGETVIPGRELHTLSEEQITGRCLQIISGSR</sequence>
<protein>
    <submittedName>
        <fullName evidence="1">Uncharacterized protein</fullName>
    </submittedName>
</protein>
<dbReference type="EMBL" id="JACJVQ010000013">
    <property type="protein sequence ID" value="MBB6635268.1"/>
    <property type="molecule type" value="Genomic_DNA"/>
</dbReference>
<comment type="caution">
    <text evidence="1">The sequence shown here is derived from an EMBL/GenBank/DDBJ whole genome shotgun (WGS) entry which is preliminary data.</text>
</comment>
<keyword evidence="2" id="KW-1185">Reference proteome</keyword>